<dbReference type="Proteomes" id="UP000033632">
    <property type="component" value="Unassembled WGS sequence"/>
</dbReference>
<feature type="domain" description="Glycosyltransferase 2-like" evidence="1">
    <location>
        <begin position="6"/>
        <end position="131"/>
    </location>
</feature>
<dbReference type="SUPFAM" id="SSF53448">
    <property type="entry name" value="Nucleotide-diphospho-sugar transferases"/>
    <property type="match status" value="1"/>
</dbReference>
<dbReference type="STRING" id="443610.VE25_20035"/>
<dbReference type="InterPro" id="IPR001173">
    <property type="entry name" value="Glyco_trans_2-like"/>
</dbReference>
<dbReference type="PATRIC" id="fig|443610.3.peg.2329"/>
<dbReference type="GO" id="GO:0016740">
    <property type="term" value="F:transferase activity"/>
    <property type="evidence" value="ECO:0007669"/>
    <property type="project" value="UniProtKB-KW"/>
</dbReference>
<evidence type="ECO:0000259" key="1">
    <source>
        <dbReference type="Pfam" id="PF00535"/>
    </source>
</evidence>
<evidence type="ECO:0000313" key="3">
    <source>
        <dbReference type="Proteomes" id="UP000033632"/>
    </source>
</evidence>
<dbReference type="OrthoDB" id="9811214at2"/>
<dbReference type="Gene3D" id="3.90.550.10">
    <property type="entry name" value="Spore Coat Polysaccharide Biosynthesis Protein SpsA, Chain A"/>
    <property type="match status" value="1"/>
</dbReference>
<keyword evidence="3" id="KW-1185">Reference proteome</keyword>
<proteinExistence type="predicted"/>
<dbReference type="InterPro" id="IPR050834">
    <property type="entry name" value="Glycosyltransf_2"/>
</dbReference>
<dbReference type="PANTHER" id="PTHR43685:SF11">
    <property type="entry name" value="GLYCOSYLTRANSFERASE TAGX-RELATED"/>
    <property type="match status" value="1"/>
</dbReference>
<keyword evidence="2" id="KW-0808">Transferase</keyword>
<dbReference type="RefSeq" id="WP_046110448.1">
    <property type="nucleotide sequence ID" value="NZ_JZEX01000185.1"/>
</dbReference>
<evidence type="ECO:0000313" key="2">
    <source>
        <dbReference type="EMBL" id="KKB06947.1"/>
    </source>
</evidence>
<name>A0A0F5FFG6_9HYPH</name>
<organism evidence="2 3">
    <name type="scientific">Devosia geojensis</name>
    <dbReference type="NCBI Taxonomy" id="443610"/>
    <lineage>
        <taxon>Bacteria</taxon>
        <taxon>Pseudomonadati</taxon>
        <taxon>Pseudomonadota</taxon>
        <taxon>Alphaproteobacteria</taxon>
        <taxon>Hyphomicrobiales</taxon>
        <taxon>Devosiaceae</taxon>
        <taxon>Devosia</taxon>
    </lineage>
</organism>
<accession>A0A0F5FFG6</accession>
<dbReference type="PANTHER" id="PTHR43685">
    <property type="entry name" value="GLYCOSYLTRANSFERASE"/>
    <property type="match status" value="1"/>
</dbReference>
<dbReference type="AlphaFoldDB" id="A0A0F5FFG6"/>
<gene>
    <name evidence="2" type="ORF">VE25_20035</name>
</gene>
<comment type="caution">
    <text evidence="2">The sequence shown here is derived from an EMBL/GenBank/DDBJ whole genome shotgun (WGS) entry which is preliminary data.</text>
</comment>
<dbReference type="Pfam" id="PF00535">
    <property type="entry name" value="Glycos_transf_2"/>
    <property type="match status" value="1"/>
</dbReference>
<dbReference type="EMBL" id="JZEX01000185">
    <property type="protein sequence ID" value="KKB06947.1"/>
    <property type="molecule type" value="Genomic_DNA"/>
</dbReference>
<dbReference type="CDD" id="cd06433">
    <property type="entry name" value="GT_2_WfgS_like"/>
    <property type="match status" value="1"/>
</dbReference>
<protein>
    <submittedName>
        <fullName evidence="2">UDP-hexose transferase</fullName>
    </submittedName>
</protein>
<sequence>MQASVTIAVPSLNQAPYLDAALRSIFDQEVACEVYVMDGGSTDGTLDVIRSWEGRLAGWHSGPDGGQSDAINRGIASGTAPYVTWLNSDDLLLEGALPRLLDALARQPEAPACYGRTYDLDEATGERKATWVEPFAEDRLALRCIISQPGTLIRRPVWEAVGGLDPALHMAMDYDLWWRIYRRFGAPQFVDAFVAVNRVHGQTKTSTRRRAHYREAMAVVRRHYGRVPIKWWLAQPYQIWFRSGFREL</sequence>
<reference evidence="2 3" key="1">
    <citation type="submission" date="2015-03" db="EMBL/GenBank/DDBJ databases">
        <authorList>
            <person name="Hassan Y.I."/>
            <person name="Lepp D."/>
            <person name="Li X.-Z."/>
            <person name="Zhou T."/>
        </authorList>
    </citation>
    <scope>NUCLEOTIDE SEQUENCE [LARGE SCALE GENOMIC DNA]</scope>
    <source>
        <strain evidence="2 3">BD-c194</strain>
    </source>
</reference>
<dbReference type="InterPro" id="IPR029044">
    <property type="entry name" value="Nucleotide-diphossugar_trans"/>
</dbReference>